<dbReference type="HOGENOM" id="CLU_000604_1_22_7"/>
<dbReference type="AlphaFoldDB" id="A7H0D6"/>
<dbReference type="RefSeq" id="WP_009650887.1">
    <property type="nucleotide sequence ID" value="NC_009715.2"/>
</dbReference>
<organism evidence="5 6">
    <name type="scientific">Campylobacter curvus (strain 525.92)</name>
    <dbReference type="NCBI Taxonomy" id="360105"/>
    <lineage>
        <taxon>Bacteria</taxon>
        <taxon>Pseudomonadati</taxon>
        <taxon>Campylobacterota</taxon>
        <taxon>Epsilonproteobacteria</taxon>
        <taxon>Campylobacterales</taxon>
        <taxon>Campylobacteraceae</taxon>
        <taxon>Campylobacter</taxon>
    </lineage>
</organism>
<dbReference type="PANTHER" id="PTHR42788:SF13">
    <property type="entry name" value="ALIPHATIC SULFONATES IMPORT ATP-BINDING PROTEIN SSUB"/>
    <property type="match status" value="1"/>
</dbReference>
<dbReference type="Gene3D" id="3.40.50.300">
    <property type="entry name" value="P-loop containing nucleotide triphosphate hydrolases"/>
    <property type="match status" value="1"/>
</dbReference>
<evidence type="ECO:0000259" key="4">
    <source>
        <dbReference type="PROSITE" id="PS50893"/>
    </source>
</evidence>
<sequence length="229" mass="26241">MLELKNLEYEILRDRVVRDFSLEVGRGQAVTLFGPSGCGKTTILRLIAGLNDAKRGRISNDFKKTTYLFQENRLLEWRNALENIKLVADDVSDDEIYAFLAKFGLSKRDALKYPDELSGGMRARVSFVRALVTKPDLLLMDEPFSGLDADMREIMIDEILSRKERGMSVVLVTHDRFEAVMLSDEIYFLSQKGANVEQILRIDTPACERDFDFISRMATENFGSRIYFD</sequence>
<keyword evidence="2" id="KW-0547">Nucleotide-binding</keyword>
<protein>
    <submittedName>
        <fullName evidence="5">Nitrate/sulfonate/bicarbonate ABC transporter, ATP-binding protein</fullName>
    </submittedName>
</protein>
<dbReference type="SUPFAM" id="SSF52540">
    <property type="entry name" value="P-loop containing nucleoside triphosphate hydrolases"/>
    <property type="match status" value="1"/>
</dbReference>
<dbReference type="InterPro" id="IPR050166">
    <property type="entry name" value="ABC_transporter_ATP-bind"/>
</dbReference>
<evidence type="ECO:0000313" key="5">
    <source>
        <dbReference type="EMBL" id="EAT99900.1"/>
    </source>
</evidence>
<dbReference type="OrthoDB" id="9814623at2"/>
<keyword evidence="6" id="KW-1185">Reference proteome</keyword>
<dbReference type="GO" id="GO:0005524">
    <property type="term" value="F:ATP binding"/>
    <property type="evidence" value="ECO:0007669"/>
    <property type="project" value="UniProtKB-KW"/>
</dbReference>
<name>A7H0D6_CAMC5</name>
<proteinExistence type="predicted"/>
<dbReference type="GO" id="GO:0016887">
    <property type="term" value="F:ATP hydrolysis activity"/>
    <property type="evidence" value="ECO:0007669"/>
    <property type="project" value="InterPro"/>
</dbReference>
<dbReference type="PROSITE" id="PS00211">
    <property type="entry name" value="ABC_TRANSPORTER_1"/>
    <property type="match status" value="1"/>
</dbReference>
<dbReference type="InterPro" id="IPR017871">
    <property type="entry name" value="ABC_transporter-like_CS"/>
</dbReference>
<dbReference type="STRING" id="360105.CCV52592_0422"/>
<dbReference type="InterPro" id="IPR027417">
    <property type="entry name" value="P-loop_NTPase"/>
</dbReference>
<feature type="domain" description="ABC transporter" evidence="4">
    <location>
        <begin position="2"/>
        <end position="216"/>
    </location>
</feature>
<dbReference type="SMART" id="SM00382">
    <property type="entry name" value="AAA"/>
    <property type="match status" value="1"/>
</dbReference>
<dbReference type="Pfam" id="PF00005">
    <property type="entry name" value="ABC_tran"/>
    <property type="match status" value="1"/>
</dbReference>
<dbReference type="PROSITE" id="PS50893">
    <property type="entry name" value="ABC_TRANSPORTER_2"/>
    <property type="match status" value="1"/>
</dbReference>
<evidence type="ECO:0000256" key="3">
    <source>
        <dbReference type="ARBA" id="ARBA00022840"/>
    </source>
</evidence>
<keyword evidence="1" id="KW-0813">Transport</keyword>
<evidence type="ECO:0000256" key="1">
    <source>
        <dbReference type="ARBA" id="ARBA00022448"/>
    </source>
</evidence>
<evidence type="ECO:0000256" key="2">
    <source>
        <dbReference type="ARBA" id="ARBA00022741"/>
    </source>
</evidence>
<reference evidence="5" key="1">
    <citation type="submission" date="2016-07" db="EMBL/GenBank/DDBJ databases">
        <title>Comparative genomics of the Campylobacter concisus group.</title>
        <authorList>
            <person name="Miller W.G."/>
            <person name="Yee E."/>
            <person name="Chapman M.H."/>
            <person name="Huynh S."/>
            <person name="Bono J.L."/>
            <person name="On S.L.W."/>
            <person name="StLeger J."/>
            <person name="Foster G."/>
            <person name="Parker C.T."/>
        </authorList>
    </citation>
    <scope>NUCLEOTIDE SEQUENCE</scope>
    <source>
        <strain evidence="5">525.92</strain>
    </source>
</reference>
<dbReference type="KEGG" id="ccv:CCV52592_0422"/>
<dbReference type="InterPro" id="IPR003593">
    <property type="entry name" value="AAA+_ATPase"/>
</dbReference>
<dbReference type="EMBL" id="CP000767">
    <property type="protein sequence ID" value="EAT99900.1"/>
    <property type="molecule type" value="Genomic_DNA"/>
</dbReference>
<dbReference type="Proteomes" id="UP000006380">
    <property type="component" value="Chromosome"/>
</dbReference>
<gene>
    <name evidence="5" type="ORF">CCV52592_0422</name>
</gene>
<dbReference type="PANTHER" id="PTHR42788">
    <property type="entry name" value="TAURINE IMPORT ATP-BINDING PROTEIN-RELATED"/>
    <property type="match status" value="1"/>
</dbReference>
<dbReference type="InterPro" id="IPR003439">
    <property type="entry name" value="ABC_transporter-like_ATP-bd"/>
</dbReference>
<evidence type="ECO:0000313" key="6">
    <source>
        <dbReference type="Proteomes" id="UP000006380"/>
    </source>
</evidence>
<keyword evidence="3 5" id="KW-0067">ATP-binding</keyword>
<accession>A7H0D6</accession>